<feature type="chain" id="PRO_5046018594" description="Glycine zipper 2TM domain-containing protein" evidence="3">
    <location>
        <begin position="27"/>
        <end position="238"/>
    </location>
</feature>
<comment type="subcellular location">
    <subcellularLocation>
        <location evidence="1">Membrane</location>
    </subcellularLocation>
</comment>
<evidence type="ECO:0000259" key="4">
    <source>
        <dbReference type="Pfam" id="PF05433"/>
    </source>
</evidence>
<organism evidence="5 6">
    <name type="scientific">Novilysobacter luteus</name>
    <dbReference type="NCBI Taxonomy" id="2822368"/>
    <lineage>
        <taxon>Bacteria</taxon>
        <taxon>Pseudomonadati</taxon>
        <taxon>Pseudomonadota</taxon>
        <taxon>Gammaproteobacteria</taxon>
        <taxon>Lysobacterales</taxon>
        <taxon>Lysobacteraceae</taxon>
        <taxon>Novilysobacter</taxon>
    </lineage>
</organism>
<gene>
    <name evidence="5" type="ORF">LYB30171_00856</name>
</gene>
<keyword evidence="3" id="KW-0732">Signal</keyword>
<dbReference type="RefSeq" id="WP_215219815.1">
    <property type="nucleotide sequence ID" value="NZ_OU015430.1"/>
</dbReference>
<name>A0ABM8UE19_9GAMM</name>
<sequence length="238" mass="25470">MKRLTTWGVGPVLALALVAASGTVSAQQVGALHVQPSTGGYSSQGGQYDYARVVRVDPVIDSGRYGSNDYASGDRRCYQRQDHARGSVYDGGYRDGYGRDDYYRGNDGYDRYGNGGSQIGGTIATVIGGVVGAVIGSQVGGGSARYATSAIGSMVGGVAGRQIYEQSQRQRDYAGTVTVCDPVPVGDDRYARAGNIRTAGRGVTEYDVTYEYAGREYTTRTQYHPGDRIRVRVDVRPE</sequence>
<proteinExistence type="predicted"/>
<evidence type="ECO:0000256" key="1">
    <source>
        <dbReference type="ARBA" id="ARBA00004370"/>
    </source>
</evidence>
<feature type="signal peptide" evidence="3">
    <location>
        <begin position="1"/>
        <end position="26"/>
    </location>
</feature>
<dbReference type="PANTHER" id="PTHR35603">
    <property type="match status" value="1"/>
</dbReference>
<evidence type="ECO:0000313" key="6">
    <source>
        <dbReference type="Proteomes" id="UP000680116"/>
    </source>
</evidence>
<dbReference type="PANTHER" id="PTHR35603:SF2">
    <property type="entry name" value="OUTER MEMBRANE LIPOPROTEIN"/>
    <property type="match status" value="1"/>
</dbReference>
<dbReference type="InterPro" id="IPR051407">
    <property type="entry name" value="Bact_OM_lipoprot/Surf_antigen"/>
</dbReference>
<dbReference type="Proteomes" id="UP000680116">
    <property type="component" value="Chromosome"/>
</dbReference>
<reference evidence="5 6" key="1">
    <citation type="submission" date="2021-04" db="EMBL/GenBank/DDBJ databases">
        <authorList>
            <person name="Rodrigo-Torres L."/>
            <person name="Arahal R. D."/>
            <person name="Lucena T."/>
        </authorList>
    </citation>
    <scope>NUCLEOTIDE SEQUENCE [LARGE SCALE GENOMIC DNA]</scope>
    <source>
        <strain evidence="5 6">CECT 30171</strain>
    </source>
</reference>
<accession>A0ABM8UE19</accession>
<evidence type="ECO:0000313" key="5">
    <source>
        <dbReference type="EMBL" id="CAG4970978.1"/>
    </source>
</evidence>
<keyword evidence="2" id="KW-0472">Membrane</keyword>
<protein>
    <recommendedName>
        <fullName evidence="4">Glycine zipper 2TM domain-containing protein</fullName>
    </recommendedName>
</protein>
<evidence type="ECO:0000256" key="2">
    <source>
        <dbReference type="ARBA" id="ARBA00023136"/>
    </source>
</evidence>
<feature type="domain" description="Glycine zipper 2TM" evidence="4">
    <location>
        <begin position="124"/>
        <end position="163"/>
    </location>
</feature>
<keyword evidence="6" id="KW-1185">Reference proteome</keyword>
<dbReference type="Pfam" id="PF05433">
    <property type="entry name" value="Rick_17kDa_Anti"/>
    <property type="match status" value="1"/>
</dbReference>
<dbReference type="InterPro" id="IPR008816">
    <property type="entry name" value="Gly_zipper_2TM_dom"/>
</dbReference>
<dbReference type="EMBL" id="OU015430">
    <property type="protein sequence ID" value="CAG4970978.1"/>
    <property type="molecule type" value="Genomic_DNA"/>
</dbReference>
<evidence type="ECO:0000256" key="3">
    <source>
        <dbReference type="SAM" id="SignalP"/>
    </source>
</evidence>